<reference evidence="3" key="1">
    <citation type="submission" date="2020-01" db="EMBL/GenBank/DDBJ databases">
        <authorList>
            <consortium name="DOE Joint Genome Institute"/>
            <person name="Haridas S."/>
            <person name="Albert R."/>
            <person name="Binder M."/>
            <person name="Bloem J."/>
            <person name="Labutti K."/>
            <person name="Salamov A."/>
            <person name="Andreopoulos B."/>
            <person name="Baker S.E."/>
            <person name="Barry K."/>
            <person name="Bills G."/>
            <person name="Bluhm B.H."/>
            <person name="Cannon C."/>
            <person name="Castanera R."/>
            <person name="Culley D.E."/>
            <person name="Daum C."/>
            <person name="Ezra D."/>
            <person name="Gonzalez J.B."/>
            <person name="Henrissat B."/>
            <person name="Kuo A."/>
            <person name="Liang C."/>
            <person name="Lipzen A."/>
            <person name="Lutzoni F."/>
            <person name="Magnuson J."/>
            <person name="Mondo S."/>
            <person name="Nolan M."/>
            <person name="Ohm R."/>
            <person name="Pangilinan J."/>
            <person name="Park H.-J."/>
            <person name="Ramirez L."/>
            <person name="Alfaro M."/>
            <person name="Sun H."/>
            <person name="Tritt A."/>
            <person name="Yoshinaga Y."/>
            <person name="Zwiers L.-H."/>
            <person name="Turgeon B.G."/>
            <person name="Goodwin S.B."/>
            <person name="Spatafora J.W."/>
            <person name="Crous P.W."/>
            <person name="Grigoriev I.V."/>
        </authorList>
    </citation>
    <scope>NUCLEOTIDE SEQUENCE</scope>
    <source>
        <strain evidence="3">CBS 394.84</strain>
    </source>
</reference>
<name>A0A9P4LB37_9PLEO</name>
<accession>A0A9P4LB37</accession>
<keyword evidence="2" id="KW-0472">Membrane</keyword>
<keyword evidence="2" id="KW-0812">Transmembrane</keyword>
<feature type="region of interest" description="Disordered" evidence="1">
    <location>
        <begin position="191"/>
        <end position="211"/>
    </location>
</feature>
<evidence type="ECO:0000256" key="1">
    <source>
        <dbReference type="SAM" id="MobiDB-lite"/>
    </source>
</evidence>
<protein>
    <submittedName>
        <fullName evidence="3">Uncharacterized protein</fullName>
    </submittedName>
</protein>
<evidence type="ECO:0000256" key="2">
    <source>
        <dbReference type="SAM" id="Phobius"/>
    </source>
</evidence>
<dbReference type="RefSeq" id="XP_040791223.1">
    <property type="nucleotide sequence ID" value="XM_040936676.1"/>
</dbReference>
<sequence>MPEGSQTGLPGMKRGIAIGVACSVAILVVALLAFFAVRRRKRILRSPKNSGNNMVELSGTEVWPHEKALQIASPPQPPPLPLVEADARAIYELDADPILPELPSDTDASTIKTNNKSDRNSWCLDDDAVYTQKLQQWDDRGLALNTQDQSDNRENEHRNLPLLTISAPRGSPGDVSPLLVSSWDTSSRCASPVSALPDAHLPSHRHEHWHR</sequence>
<keyword evidence="4" id="KW-1185">Reference proteome</keyword>
<dbReference type="EMBL" id="ML976615">
    <property type="protein sequence ID" value="KAF1848660.1"/>
    <property type="molecule type" value="Genomic_DNA"/>
</dbReference>
<gene>
    <name evidence="3" type="ORF">K460DRAFT_403937</name>
</gene>
<dbReference type="OrthoDB" id="3798952at2759"/>
<evidence type="ECO:0000313" key="3">
    <source>
        <dbReference type="EMBL" id="KAF1848660.1"/>
    </source>
</evidence>
<proteinExistence type="predicted"/>
<organism evidence="3 4">
    <name type="scientific">Cucurbitaria berberidis CBS 394.84</name>
    <dbReference type="NCBI Taxonomy" id="1168544"/>
    <lineage>
        <taxon>Eukaryota</taxon>
        <taxon>Fungi</taxon>
        <taxon>Dikarya</taxon>
        <taxon>Ascomycota</taxon>
        <taxon>Pezizomycotina</taxon>
        <taxon>Dothideomycetes</taxon>
        <taxon>Pleosporomycetidae</taxon>
        <taxon>Pleosporales</taxon>
        <taxon>Pleosporineae</taxon>
        <taxon>Cucurbitariaceae</taxon>
        <taxon>Cucurbitaria</taxon>
    </lineage>
</organism>
<dbReference type="AlphaFoldDB" id="A0A9P4LB37"/>
<dbReference type="Proteomes" id="UP000800039">
    <property type="component" value="Unassembled WGS sequence"/>
</dbReference>
<evidence type="ECO:0000313" key="4">
    <source>
        <dbReference type="Proteomes" id="UP000800039"/>
    </source>
</evidence>
<keyword evidence="2" id="KW-1133">Transmembrane helix</keyword>
<feature type="compositionally biased region" description="Basic residues" evidence="1">
    <location>
        <begin position="202"/>
        <end position="211"/>
    </location>
</feature>
<dbReference type="GeneID" id="63853926"/>
<feature type="transmembrane region" description="Helical" evidence="2">
    <location>
        <begin position="16"/>
        <end position="37"/>
    </location>
</feature>
<comment type="caution">
    <text evidence="3">The sequence shown here is derived from an EMBL/GenBank/DDBJ whole genome shotgun (WGS) entry which is preliminary data.</text>
</comment>